<dbReference type="PANTHER" id="PTHR30158:SF23">
    <property type="entry name" value="MULTIDRUG RESISTANCE PROTEIN MEXA"/>
    <property type="match status" value="1"/>
</dbReference>
<dbReference type="Pfam" id="PF25876">
    <property type="entry name" value="HH_MFP_RND"/>
    <property type="match status" value="1"/>
</dbReference>
<dbReference type="Pfam" id="PF25917">
    <property type="entry name" value="BSH_RND"/>
    <property type="match status" value="1"/>
</dbReference>
<comment type="subcellular location">
    <subcellularLocation>
        <location evidence="1">Cell inner membrane</location>
        <topology evidence="1">Lipid-anchor</topology>
    </subcellularLocation>
</comment>
<reference evidence="8 9" key="2">
    <citation type="submission" date="2018-03" db="EMBL/GenBank/DDBJ databases">
        <title>Genetic Diversity and Phenotypic Plasticity of AHL Mediated Quorum Sensing in Environmental Strains of Vibrio mediterranei.</title>
        <authorList>
            <person name="Lantoine F."/>
            <person name="Vouve F."/>
        </authorList>
    </citation>
    <scope>NUCLEOTIDE SEQUENCE [LARGE SCALE GENOMIC DNA]</scope>
    <source>
        <strain evidence="8 9">17LN0615E</strain>
    </source>
</reference>
<dbReference type="RefSeq" id="WP_096441599.1">
    <property type="nucleotide sequence ID" value="NZ_NWTN01000001.1"/>
</dbReference>
<dbReference type="InterPro" id="IPR058625">
    <property type="entry name" value="MdtA-like_BSH"/>
</dbReference>
<feature type="signal peptide" evidence="3">
    <location>
        <begin position="1"/>
        <end position="21"/>
    </location>
</feature>
<dbReference type="InterPro" id="IPR006143">
    <property type="entry name" value="RND_pump_MFP"/>
</dbReference>
<dbReference type="PANTHER" id="PTHR30158">
    <property type="entry name" value="ACRA/E-RELATED COMPONENT OF DRUG EFFLUX TRANSPORTER"/>
    <property type="match status" value="1"/>
</dbReference>
<keyword evidence="9" id="KW-1185">Reference proteome</keyword>
<reference evidence="8 9" key="1">
    <citation type="submission" date="2017-09" db="EMBL/GenBank/DDBJ databases">
        <authorList>
            <person name="Girard L."/>
            <person name="Lami R."/>
            <person name="Suzuki M."/>
            <person name="Baudart J."/>
        </authorList>
    </citation>
    <scope>NUCLEOTIDE SEQUENCE [LARGE SCALE GENOMIC DNA]</scope>
    <source>
        <strain evidence="8 9">17LN0615E</strain>
    </source>
</reference>
<evidence type="ECO:0000259" key="4">
    <source>
        <dbReference type="Pfam" id="PF25876"/>
    </source>
</evidence>
<dbReference type="SUPFAM" id="SSF111369">
    <property type="entry name" value="HlyD-like secretion proteins"/>
    <property type="match status" value="1"/>
</dbReference>
<dbReference type="Gene3D" id="2.40.50.100">
    <property type="match status" value="1"/>
</dbReference>
<name>A0ABX5DJC6_9VIBR</name>
<dbReference type="Gene3D" id="2.40.420.20">
    <property type="match status" value="1"/>
</dbReference>
<evidence type="ECO:0000313" key="9">
    <source>
        <dbReference type="Proteomes" id="UP000238163"/>
    </source>
</evidence>
<dbReference type="Proteomes" id="UP000238163">
    <property type="component" value="Unassembled WGS sequence"/>
</dbReference>
<dbReference type="Pfam" id="PF25967">
    <property type="entry name" value="RND-MFP_C"/>
    <property type="match status" value="1"/>
</dbReference>
<evidence type="ECO:0000256" key="2">
    <source>
        <dbReference type="ARBA" id="ARBA00009477"/>
    </source>
</evidence>
<feature type="domain" description="Multidrug resistance protein MdtA-like beta-barrel" evidence="6">
    <location>
        <begin position="219"/>
        <end position="269"/>
    </location>
</feature>
<evidence type="ECO:0000259" key="7">
    <source>
        <dbReference type="Pfam" id="PF25967"/>
    </source>
</evidence>
<feature type="chain" id="PRO_5047230592" evidence="3">
    <location>
        <begin position="22"/>
        <end position="349"/>
    </location>
</feature>
<evidence type="ECO:0000256" key="1">
    <source>
        <dbReference type="ARBA" id="ARBA00004519"/>
    </source>
</evidence>
<comment type="similarity">
    <text evidence="2">Belongs to the membrane fusion protein (MFP) (TC 8.A.1) family.</text>
</comment>
<dbReference type="Gene3D" id="2.40.30.170">
    <property type="match status" value="1"/>
</dbReference>
<feature type="domain" description="Multidrug resistance protein MdtA-like C-terminal permuted SH3" evidence="7">
    <location>
        <begin position="282"/>
        <end position="336"/>
    </location>
</feature>
<dbReference type="InterPro" id="IPR058627">
    <property type="entry name" value="MdtA-like_C"/>
</dbReference>
<dbReference type="NCBIfam" id="TIGR01730">
    <property type="entry name" value="RND_mfp"/>
    <property type="match status" value="1"/>
</dbReference>
<feature type="domain" description="Multidrug resistance protein MdtA-like barrel-sandwich hybrid" evidence="5">
    <location>
        <begin position="51"/>
        <end position="183"/>
    </location>
</feature>
<dbReference type="Pfam" id="PF25944">
    <property type="entry name" value="Beta-barrel_RND"/>
    <property type="match status" value="1"/>
</dbReference>
<dbReference type="InterPro" id="IPR058626">
    <property type="entry name" value="MdtA-like_b-barrel"/>
</dbReference>
<evidence type="ECO:0000259" key="6">
    <source>
        <dbReference type="Pfam" id="PF25944"/>
    </source>
</evidence>
<gene>
    <name evidence="8" type="ORF">COR51_02960</name>
</gene>
<sequence>MKNVKCSLPLLVSLLASPSYAAAIPVHTVTVQVDHHQPTLYLTAKLEAQEHAQLTSRVTGFLQKQLFPDGSSVNKGDVIFQIDDTTYRFALQSMLANQQQAEAAVIQAKLQYERFKTLVTSGSVTQANLDDASATLAIRQAELTQAKASVKKAKENLWHTKIRAPYNGQLGKSNFSTGDMVSPESGAIIDIVQQHPLNAAFSIGSEDLVQFPIDQPKTVSVSLQQPISKVGEIVFIDNKLNDATGTLSASAEFSNQDKSLRPNQITTLELASNRTQRGFWMPHSAVVQDLLTQFVYVVNEDGLAERREVTVVARDGNQIFVAEGLEHGDRVITEGLIRVRPNVPVDIQE</sequence>
<evidence type="ECO:0000259" key="5">
    <source>
        <dbReference type="Pfam" id="PF25917"/>
    </source>
</evidence>
<keyword evidence="3" id="KW-0732">Signal</keyword>
<comment type="caution">
    <text evidence="8">The sequence shown here is derived from an EMBL/GenBank/DDBJ whole genome shotgun (WGS) entry which is preliminary data.</text>
</comment>
<protein>
    <submittedName>
        <fullName evidence="8">Efflux transporter periplasmic adaptor subunit</fullName>
    </submittedName>
</protein>
<evidence type="ECO:0000313" key="8">
    <source>
        <dbReference type="EMBL" id="PRQ69570.1"/>
    </source>
</evidence>
<proteinExistence type="inferred from homology"/>
<dbReference type="Gene3D" id="1.10.287.470">
    <property type="entry name" value="Helix hairpin bin"/>
    <property type="match status" value="1"/>
</dbReference>
<evidence type="ECO:0000256" key="3">
    <source>
        <dbReference type="SAM" id="SignalP"/>
    </source>
</evidence>
<accession>A0ABX5DJC6</accession>
<dbReference type="InterPro" id="IPR058624">
    <property type="entry name" value="MdtA-like_HH"/>
</dbReference>
<organism evidence="8 9">
    <name type="scientific">Vibrio mediterranei</name>
    <dbReference type="NCBI Taxonomy" id="689"/>
    <lineage>
        <taxon>Bacteria</taxon>
        <taxon>Pseudomonadati</taxon>
        <taxon>Pseudomonadota</taxon>
        <taxon>Gammaproteobacteria</taxon>
        <taxon>Vibrionales</taxon>
        <taxon>Vibrionaceae</taxon>
        <taxon>Vibrio</taxon>
    </lineage>
</organism>
<dbReference type="EMBL" id="NWTN01000001">
    <property type="protein sequence ID" value="PRQ69570.1"/>
    <property type="molecule type" value="Genomic_DNA"/>
</dbReference>
<feature type="domain" description="Multidrug resistance protein MdtA-like alpha-helical hairpin" evidence="4">
    <location>
        <begin position="91"/>
        <end position="159"/>
    </location>
</feature>